<proteinExistence type="predicted"/>
<dbReference type="AlphaFoldDB" id="A0A9D1T3T0"/>
<evidence type="ECO:0000313" key="3">
    <source>
        <dbReference type="Proteomes" id="UP000886845"/>
    </source>
</evidence>
<comment type="caution">
    <text evidence="2">The sequence shown here is derived from an EMBL/GenBank/DDBJ whole genome shotgun (WGS) entry which is preliminary data.</text>
</comment>
<reference evidence="2" key="1">
    <citation type="submission" date="2020-10" db="EMBL/GenBank/DDBJ databases">
        <authorList>
            <person name="Gilroy R."/>
        </authorList>
    </citation>
    <scope>NUCLEOTIDE SEQUENCE</scope>
    <source>
        <strain evidence="2">35461</strain>
    </source>
</reference>
<organism evidence="2 3">
    <name type="scientific">Candidatus Spyradenecus faecavium</name>
    <dbReference type="NCBI Taxonomy" id="2840947"/>
    <lineage>
        <taxon>Bacteria</taxon>
        <taxon>Pseudomonadati</taxon>
        <taxon>Lentisphaerota</taxon>
        <taxon>Lentisphaeria</taxon>
        <taxon>Lentisphaerales</taxon>
        <taxon>Lentisphaeraceae</taxon>
        <taxon>Lentisphaeraceae incertae sedis</taxon>
        <taxon>Candidatus Spyradenecus</taxon>
    </lineage>
</organism>
<protein>
    <submittedName>
        <fullName evidence="2">Uncharacterized protein</fullName>
    </submittedName>
</protein>
<evidence type="ECO:0000256" key="1">
    <source>
        <dbReference type="SAM" id="MobiDB-lite"/>
    </source>
</evidence>
<evidence type="ECO:0000313" key="2">
    <source>
        <dbReference type="EMBL" id="HIV10049.1"/>
    </source>
</evidence>
<reference evidence="2" key="2">
    <citation type="journal article" date="2021" name="PeerJ">
        <title>Extensive microbial diversity within the chicken gut microbiome revealed by metagenomics and culture.</title>
        <authorList>
            <person name="Gilroy R."/>
            <person name="Ravi A."/>
            <person name="Getino M."/>
            <person name="Pursley I."/>
            <person name="Horton D.L."/>
            <person name="Alikhan N.F."/>
            <person name="Baker D."/>
            <person name="Gharbi K."/>
            <person name="Hall N."/>
            <person name="Watson M."/>
            <person name="Adriaenssens E.M."/>
            <person name="Foster-Nyarko E."/>
            <person name="Jarju S."/>
            <person name="Secka A."/>
            <person name="Antonio M."/>
            <person name="Oren A."/>
            <person name="Chaudhuri R.R."/>
            <person name="La Ragione R."/>
            <person name="Hildebrand F."/>
            <person name="Pallen M.J."/>
        </authorList>
    </citation>
    <scope>NUCLEOTIDE SEQUENCE</scope>
    <source>
        <strain evidence="2">35461</strain>
    </source>
</reference>
<accession>A0A9D1T3T0</accession>
<dbReference type="Proteomes" id="UP000886845">
    <property type="component" value="Unassembled WGS sequence"/>
</dbReference>
<sequence>MFVLLRRGLFLVALSVAMAVGAAIPERWLADKAALTPGVTKAEIYHTLPTRHRPIGELPATLAPAFKTPPTDLTIFVGEAYFVDHCLNHHPDVPDAVHRRLDEILATPEEVILDRREGRDAIILSKTIDSRLYLLVIRHYPPQLVYKTLFPADKARPYPALPRWKPDPPTKGTPSESLDHARP</sequence>
<feature type="region of interest" description="Disordered" evidence="1">
    <location>
        <begin position="157"/>
        <end position="183"/>
    </location>
</feature>
<gene>
    <name evidence="2" type="ORF">IAC79_08055</name>
</gene>
<dbReference type="EMBL" id="DVOR01000252">
    <property type="protein sequence ID" value="HIV10049.1"/>
    <property type="molecule type" value="Genomic_DNA"/>
</dbReference>
<name>A0A9D1T3T0_9BACT</name>